<name>X1H3G6_9ZZZZ</name>
<proteinExistence type="predicted"/>
<comment type="caution">
    <text evidence="1">The sequence shown here is derived from an EMBL/GenBank/DDBJ whole genome shotgun (WGS) entry which is preliminary data.</text>
</comment>
<dbReference type="AlphaFoldDB" id="X1H3G6"/>
<evidence type="ECO:0000313" key="1">
    <source>
        <dbReference type="EMBL" id="GAH64711.1"/>
    </source>
</evidence>
<protein>
    <submittedName>
        <fullName evidence="1">Uncharacterized protein</fullName>
    </submittedName>
</protein>
<reference evidence="1" key="1">
    <citation type="journal article" date="2014" name="Front. Microbiol.">
        <title>High frequency of phylogenetically diverse reductive dehalogenase-homologous genes in deep subseafloor sedimentary metagenomes.</title>
        <authorList>
            <person name="Kawai M."/>
            <person name="Futagami T."/>
            <person name="Toyoda A."/>
            <person name="Takaki Y."/>
            <person name="Nishi S."/>
            <person name="Hori S."/>
            <person name="Arai W."/>
            <person name="Tsubouchi T."/>
            <person name="Morono Y."/>
            <person name="Uchiyama I."/>
            <person name="Ito T."/>
            <person name="Fujiyama A."/>
            <person name="Inagaki F."/>
            <person name="Takami H."/>
        </authorList>
    </citation>
    <scope>NUCLEOTIDE SEQUENCE</scope>
    <source>
        <strain evidence="1">Expedition CK06-06</strain>
    </source>
</reference>
<organism evidence="1">
    <name type="scientific">marine sediment metagenome</name>
    <dbReference type="NCBI Taxonomy" id="412755"/>
    <lineage>
        <taxon>unclassified sequences</taxon>
        <taxon>metagenomes</taxon>
        <taxon>ecological metagenomes</taxon>
    </lineage>
</organism>
<gene>
    <name evidence="1" type="ORF">S03H2_50370</name>
</gene>
<accession>X1H3G6</accession>
<dbReference type="EMBL" id="BARU01031884">
    <property type="protein sequence ID" value="GAH64711.1"/>
    <property type="molecule type" value="Genomic_DNA"/>
</dbReference>
<sequence>MPDLCVRRIGHKIVLLATAAAQVEKLLSVPAVIASMPNVSRTLSRASAVAWPFEANSR</sequence>